<reference evidence="2 3" key="1">
    <citation type="journal article" date="2020" name="Mol. Plant">
        <title>The Chromosome-Based Rubber Tree Genome Provides New Insights into Spurge Genome Evolution and Rubber Biosynthesis.</title>
        <authorList>
            <person name="Liu J."/>
            <person name="Shi C."/>
            <person name="Shi C.C."/>
            <person name="Li W."/>
            <person name="Zhang Q.J."/>
            <person name="Zhang Y."/>
            <person name="Li K."/>
            <person name="Lu H.F."/>
            <person name="Shi C."/>
            <person name="Zhu S.T."/>
            <person name="Xiao Z.Y."/>
            <person name="Nan H."/>
            <person name="Yue Y."/>
            <person name="Zhu X.G."/>
            <person name="Wu Y."/>
            <person name="Hong X.N."/>
            <person name="Fan G.Y."/>
            <person name="Tong Y."/>
            <person name="Zhang D."/>
            <person name="Mao C.L."/>
            <person name="Liu Y.L."/>
            <person name="Hao S.J."/>
            <person name="Liu W.Q."/>
            <person name="Lv M.Q."/>
            <person name="Zhang H.B."/>
            <person name="Liu Y."/>
            <person name="Hu-Tang G.R."/>
            <person name="Wang J.P."/>
            <person name="Wang J.H."/>
            <person name="Sun Y.H."/>
            <person name="Ni S.B."/>
            <person name="Chen W.B."/>
            <person name="Zhang X.C."/>
            <person name="Jiao Y.N."/>
            <person name="Eichler E.E."/>
            <person name="Li G.H."/>
            <person name="Liu X."/>
            <person name="Gao L.Z."/>
        </authorList>
    </citation>
    <scope>NUCLEOTIDE SEQUENCE [LARGE SCALE GENOMIC DNA]</scope>
    <source>
        <strain evidence="3">cv. GT1</strain>
        <tissue evidence="2">Leaf</tissue>
    </source>
</reference>
<gene>
    <name evidence="2" type="ORF">GH714_006731</name>
</gene>
<feature type="domain" description="Transposase MuDR plant" evidence="1">
    <location>
        <begin position="145"/>
        <end position="210"/>
    </location>
</feature>
<dbReference type="InterPro" id="IPR004332">
    <property type="entry name" value="Transposase_MuDR"/>
</dbReference>
<protein>
    <recommendedName>
        <fullName evidence="1">Transposase MuDR plant domain-containing protein</fullName>
    </recommendedName>
</protein>
<dbReference type="PANTHER" id="PTHR31973">
    <property type="entry name" value="POLYPROTEIN, PUTATIVE-RELATED"/>
    <property type="match status" value="1"/>
</dbReference>
<dbReference type="AlphaFoldDB" id="A0A6A6NG74"/>
<proteinExistence type="predicted"/>
<accession>A0A6A6NG74</accession>
<evidence type="ECO:0000259" key="1">
    <source>
        <dbReference type="Pfam" id="PF03108"/>
    </source>
</evidence>
<evidence type="ECO:0000313" key="3">
    <source>
        <dbReference type="Proteomes" id="UP000467840"/>
    </source>
</evidence>
<dbReference type="Proteomes" id="UP000467840">
    <property type="component" value="Chromosome 5"/>
</dbReference>
<dbReference type="EMBL" id="JAAGAX010000001">
    <property type="protein sequence ID" value="KAF2324115.1"/>
    <property type="molecule type" value="Genomic_DNA"/>
</dbReference>
<name>A0A6A6NG74_HEVBR</name>
<organism evidence="2 3">
    <name type="scientific">Hevea brasiliensis</name>
    <name type="common">Para rubber tree</name>
    <name type="synonym">Siphonia brasiliensis</name>
    <dbReference type="NCBI Taxonomy" id="3981"/>
    <lineage>
        <taxon>Eukaryota</taxon>
        <taxon>Viridiplantae</taxon>
        <taxon>Streptophyta</taxon>
        <taxon>Embryophyta</taxon>
        <taxon>Tracheophyta</taxon>
        <taxon>Spermatophyta</taxon>
        <taxon>Magnoliopsida</taxon>
        <taxon>eudicotyledons</taxon>
        <taxon>Gunneridae</taxon>
        <taxon>Pentapetalae</taxon>
        <taxon>rosids</taxon>
        <taxon>fabids</taxon>
        <taxon>Malpighiales</taxon>
        <taxon>Euphorbiaceae</taxon>
        <taxon>Crotonoideae</taxon>
        <taxon>Micrandreae</taxon>
        <taxon>Hevea</taxon>
    </lineage>
</organism>
<keyword evidence="3" id="KW-1185">Reference proteome</keyword>
<evidence type="ECO:0000313" key="2">
    <source>
        <dbReference type="EMBL" id="KAF2324115.1"/>
    </source>
</evidence>
<comment type="caution">
    <text evidence="2">The sequence shown here is derived from an EMBL/GenBank/DDBJ whole genome shotgun (WGS) entry which is preliminary data.</text>
</comment>
<dbReference type="PANTHER" id="PTHR31973:SF117">
    <property type="entry name" value="F10A16.15 PROTEIN"/>
    <property type="match status" value="1"/>
</dbReference>
<dbReference type="Pfam" id="PF03108">
    <property type="entry name" value="DBD_Tnp_Mut"/>
    <property type="match status" value="1"/>
</dbReference>
<sequence>MMAETKLIAICQLGGEFETDKDGSLPCRGGDAYAIDIDDQMKFNDFKMEVAEMFNSSVNTISSRTTFSEAVSPVSLAVVDGVVDGTMQSAIQLTGLVDVVVDTNHVDVHIDETQIDQPLDISPILPLVDSIDDRHAKGAQQWQNTITGVGQRFSSVNEFRESLCKYAIAHQFAFRYKKNDSHRVTVKCEAEDCPCRIHSSRLSTTQLICVKKMNPTHTCEGSVATTGYQATRSWVASIIKEKSKVFPN</sequence>